<evidence type="ECO:0000256" key="8">
    <source>
        <dbReference type="ARBA" id="ARBA00023010"/>
    </source>
</evidence>
<evidence type="ECO:0000259" key="11">
    <source>
        <dbReference type="PROSITE" id="PS50156"/>
    </source>
</evidence>
<reference evidence="12 13" key="1">
    <citation type="journal article" date="2016" name="Nat. Commun.">
        <title>Thousands of microbial genomes shed light on interconnected biogeochemical processes in an aquifer system.</title>
        <authorList>
            <person name="Anantharaman K."/>
            <person name="Brown C.T."/>
            <person name="Hug L.A."/>
            <person name="Sharon I."/>
            <person name="Castelle C.J."/>
            <person name="Probst A.J."/>
            <person name="Thomas B.C."/>
            <person name="Singh A."/>
            <person name="Wilkins M.J."/>
            <person name="Karaoz U."/>
            <person name="Brodie E.L."/>
            <person name="Williams K.H."/>
            <person name="Hubbard S.S."/>
            <person name="Banfield J.F."/>
        </authorList>
    </citation>
    <scope>NUCLEOTIDE SEQUENCE [LARGE SCALE GENOMIC DNA]</scope>
</reference>
<dbReference type="InterPro" id="IPR048634">
    <property type="entry name" value="SecD_SecF_C"/>
</dbReference>
<keyword evidence="3 10" id="KW-1003">Cell membrane</keyword>
<evidence type="ECO:0000256" key="6">
    <source>
        <dbReference type="ARBA" id="ARBA00022927"/>
    </source>
</evidence>
<dbReference type="GO" id="GO:0006605">
    <property type="term" value="P:protein targeting"/>
    <property type="evidence" value="ECO:0007669"/>
    <property type="project" value="UniProtKB-UniRule"/>
</dbReference>
<dbReference type="InterPro" id="IPR022646">
    <property type="entry name" value="SecD/SecF_CS"/>
</dbReference>
<dbReference type="PROSITE" id="PS50156">
    <property type="entry name" value="SSD"/>
    <property type="match status" value="1"/>
</dbReference>
<dbReference type="GO" id="GO:0015450">
    <property type="term" value="F:protein-transporting ATPase activity"/>
    <property type="evidence" value="ECO:0007669"/>
    <property type="project" value="InterPro"/>
</dbReference>
<evidence type="ECO:0000256" key="3">
    <source>
        <dbReference type="ARBA" id="ARBA00022475"/>
    </source>
</evidence>
<feature type="transmembrane region" description="Helical" evidence="10">
    <location>
        <begin position="12"/>
        <end position="32"/>
    </location>
</feature>
<dbReference type="GO" id="GO:0065002">
    <property type="term" value="P:intracellular protein transmembrane transport"/>
    <property type="evidence" value="ECO:0007669"/>
    <property type="project" value="UniProtKB-UniRule"/>
</dbReference>
<dbReference type="Pfam" id="PF02355">
    <property type="entry name" value="SecD_SecF_C"/>
    <property type="match status" value="1"/>
</dbReference>
<dbReference type="Gene3D" id="1.20.1640.10">
    <property type="entry name" value="Multidrug efflux transporter AcrB transmembrane domain"/>
    <property type="match status" value="1"/>
</dbReference>
<evidence type="ECO:0000256" key="1">
    <source>
        <dbReference type="ARBA" id="ARBA00004651"/>
    </source>
</evidence>
<evidence type="ECO:0000256" key="5">
    <source>
        <dbReference type="ARBA" id="ARBA00022692"/>
    </source>
</evidence>
<dbReference type="InterPro" id="IPR005665">
    <property type="entry name" value="SecF_bac"/>
</dbReference>
<keyword evidence="8 10" id="KW-0811">Translocation</keyword>
<dbReference type="AlphaFoldDB" id="A0A1G2FBC5"/>
<evidence type="ECO:0000256" key="2">
    <source>
        <dbReference type="ARBA" id="ARBA00022448"/>
    </source>
</evidence>
<organism evidence="12 13">
    <name type="scientific">Candidatus Portnoybacteria bacterium RIFCSPHIGHO2_01_FULL_40_12b</name>
    <dbReference type="NCBI Taxonomy" id="1801994"/>
    <lineage>
        <taxon>Bacteria</taxon>
        <taxon>Candidatus Portnoyibacteriota</taxon>
    </lineage>
</organism>
<dbReference type="Proteomes" id="UP000176974">
    <property type="component" value="Unassembled WGS sequence"/>
</dbReference>
<dbReference type="HAMAP" id="MF_01464_B">
    <property type="entry name" value="SecF_B"/>
    <property type="match status" value="1"/>
</dbReference>
<keyword evidence="4" id="KW-0997">Cell inner membrane</keyword>
<keyword evidence="5 10" id="KW-0812">Transmembrane</keyword>
<keyword evidence="9 10" id="KW-0472">Membrane</keyword>
<protein>
    <recommendedName>
        <fullName evidence="10">Protein-export membrane protein SecF</fullName>
    </recommendedName>
</protein>
<comment type="caution">
    <text evidence="12">The sequence shown here is derived from an EMBL/GenBank/DDBJ whole genome shotgun (WGS) entry which is preliminary data.</text>
</comment>
<feature type="transmembrane region" description="Helical" evidence="10">
    <location>
        <begin position="188"/>
        <end position="211"/>
    </location>
</feature>
<keyword evidence="2 10" id="KW-0813">Transport</keyword>
<evidence type="ECO:0000256" key="4">
    <source>
        <dbReference type="ARBA" id="ARBA00022519"/>
    </source>
</evidence>
<dbReference type="GO" id="GO:0043952">
    <property type="term" value="P:protein transport by the Sec complex"/>
    <property type="evidence" value="ECO:0007669"/>
    <property type="project" value="UniProtKB-UniRule"/>
</dbReference>
<proteinExistence type="inferred from homology"/>
<accession>A0A1G2FBC5</accession>
<feature type="transmembrane region" description="Helical" evidence="10">
    <location>
        <begin position="158"/>
        <end position="182"/>
    </location>
</feature>
<dbReference type="InterPro" id="IPR000731">
    <property type="entry name" value="SSD"/>
</dbReference>
<dbReference type="InterPro" id="IPR055344">
    <property type="entry name" value="SecD_SecF_C_bact"/>
</dbReference>
<dbReference type="PRINTS" id="PR01755">
    <property type="entry name" value="SECFTRNLCASE"/>
</dbReference>
<name>A0A1G2FBC5_9BACT</name>
<dbReference type="PANTHER" id="PTHR30081:SF8">
    <property type="entry name" value="PROTEIN TRANSLOCASE SUBUNIT SECF"/>
    <property type="match status" value="1"/>
</dbReference>
<dbReference type="PANTHER" id="PTHR30081">
    <property type="entry name" value="PROTEIN-EXPORT MEMBRANE PROTEIN SEC"/>
    <property type="match status" value="1"/>
</dbReference>
<evidence type="ECO:0000256" key="9">
    <source>
        <dbReference type="ARBA" id="ARBA00023136"/>
    </source>
</evidence>
<evidence type="ECO:0000313" key="13">
    <source>
        <dbReference type="Proteomes" id="UP000176974"/>
    </source>
</evidence>
<evidence type="ECO:0000256" key="7">
    <source>
        <dbReference type="ARBA" id="ARBA00022989"/>
    </source>
</evidence>
<evidence type="ECO:0000313" key="12">
    <source>
        <dbReference type="EMBL" id="OGZ35376.1"/>
    </source>
</evidence>
<dbReference type="Pfam" id="PF07549">
    <property type="entry name" value="Sec_GG"/>
    <property type="match status" value="1"/>
</dbReference>
<dbReference type="SUPFAM" id="SSF82866">
    <property type="entry name" value="Multidrug efflux transporter AcrB transmembrane domain"/>
    <property type="match status" value="1"/>
</dbReference>
<gene>
    <name evidence="10" type="primary">secF</name>
    <name evidence="12" type="ORF">A2815_01540</name>
</gene>
<comment type="subunit">
    <text evidence="10">Forms a complex with SecD. Part of the essential Sec protein translocation apparatus which comprises SecA, SecYEG and auxiliary proteins SecDF. Other proteins may also be involved.</text>
</comment>
<keyword evidence="6 10" id="KW-0653">Protein transport</keyword>
<dbReference type="GO" id="GO:0005886">
    <property type="term" value="C:plasma membrane"/>
    <property type="evidence" value="ECO:0007669"/>
    <property type="project" value="UniProtKB-SubCell"/>
</dbReference>
<keyword evidence="7 10" id="KW-1133">Transmembrane helix</keyword>
<feature type="domain" description="SSD" evidence="11">
    <location>
        <begin position="127"/>
        <end position="291"/>
    </location>
</feature>
<comment type="function">
    <text evidence="10">Part of the Sec protein translocase complex. Interacts with the SecYEG preprotein conducting channel. SecDF uses the proton motive force (PMF) to complete protein translocation after the ATP-dependent function of SecA.</text>
</comment>
<dbReference type="InterPro" id="IPR022813">
    <property type="entry name" value="SecD/SecF_arch_bac"/>
</dbReference>
<feature type="transmembrane region" description="Helical" evidence="10">
    <location>
        <begin position="265"/>
        <end position="292"/>
    </location>
</feature>
<feature type="transmembrane region" description="Helical" evidence="10">
    <location>
        <begin position="127"/>
        <end position="146"/>
    </location>
</feature>
<dbReference type="NCBIfam" id="TIGR00966">
    <property type="entry name" value="transloc_SecF"/>
    <property type="match status" value="1"/>
</dbReference>
<dbReference type="NCBIfam" id="TIGR00916">
    <property type="entry name" value="2A0604s01"/>
    <property type="match status" value="1"/>
</dbReference>
<comment type="subcellular location">
    <subcellularLocation>
        <location evidence="1 10">Cell membrane</location>
        <topology evidence="1 10">Multi-pass membrane protein</topology>
    </subcellularLocation>
</comment>
<feature type="transmembrane region" description="Helical" evidence="10">
    <location>
        <begin position="242"/>
        <end position="259"/>
    </location>
</feature>
<sequence>MEINIIKHYKIYFIISGLLVLGSIFSLIFLGLKLGIDFTGGSLLEIEFKNERLSSKAIKEKLGGLNLGEINAAPVGEKAVILRFKDVDEETHQKILNSLGEADFQNIEEKRFESIGPLIGKELKRKSLWAIGLVILMIILYITYVFRKVSRPVASFKYGLAAILALTHDVLIPTGIFSFLGHFKGIEINLLFITALLTILGFSVHDTIVVFDRIRENLKKNIGKNFQETVNLSINQTMARSVNTSLTVLLTLLAVYVFGGESVKYFALALIFGIIFGTYSSIFIASPLLVVWEKWRKKT</sequence>
<dbReference type="EMBL" id="MHMY01000011">
    <property type="protein sequence ID" value="OGZ35376.1"/>
    <property type="molecule type" value="Genomic_DNA"/>
</dbReference>
<evidence type="ECO:0000256" key="10">
    <source>
        <dbReference type="HAMAP-Rule" id="MF_01464"/>
    </source>
</evidence>
<dbReference type="InterPro" id="IPR022645">
    <property type="entry name" value="SecD/SecF_bac"/>
</dbReference>
<comment type="similarity">
    <text evidence="10">Belongs to the SecD/SecF family. SecF subfamily.</text>
</comment>